<gene>
    <name evidence="1" type="primary">SSA2_6</name>
    <name evidence="1" type="ORF">DSO57_1013746</name>
</gene>
<proteinExistence type="predicted"/>
<name>A0ACC2RK74_9FUNG</name>
<comment type="caution">
    <text evidence="1">The sequence shown here is derived from an EMBL/GenBank/DDBJ whole genome shotgun (WGS) entry which is preliminary data.</text>
</comment>
<keyword evidence="2" id="KW-1185">Reference proteome</keyword>
<evidence type="ECO:0000313" key="1">
    <source>
        <dbReference type="EMBL" id="KAJ9050503.1"/>
    </source>
</evidence>
<reference evidence="1" key="1">
    <citation type="submission" date="2022-04" db="EMBL/GenBank/DDBJ databases">
        <title>Genome of the entomopathogenic fungus Entomophthora muscae.</title>
        <authorList>
            <person name="Elya C."/>
            <person name="Lovett B.R."/>
            <person name="Lee E."/>
            <person name="Macias A.M."/>
            <person name="Hajek A.E."/>
            <person name="De Bivort B.L."/>
            <person name="Kasson M.T."/>
            <person name="De Fine Licht H.H."/>
            <person name="Stajich J.E."/>
        </authorList>
    </citation>
    <scope>NUCLEOTIDE SEQUENCE</scope>
    <source>
        <strain evidence="1">Berkeley</strain>
    </source>
</reference>
<evidence type="ECO:0000313" key="2">
    <source>
        <dbReference type="Proteomes" id="UP001165960"/>
    </source>
</evidence>
<dbReference type="Proteomes" id="UP001165960">
    <property type="component" value="Unassembled WGS sequence"/>
</dbReference>
<sequence length="577" mass="63315">MAKGYAIGIDLGTTYSCVAVWRHERVEILANDQGNRVTPSYVAFTGDGRLVGDAAANQAIQNPASTIFGIKRIIGGRFSDKAIQEDIKQWPFRVKNQEGKPVVEVEYLGEKRTFTPEEISAMILAKMKQTAEKKLGPVKDAVITVPAYFNNSQRMSTKDAAEVAGLNVLRILSEPTAAALAYGIDSHKTTASNILVYDLGGGTFDVSLLRIEEGKFVVLATAGDTHLGGEDFDIILATHFAQVFKQKHGCDISSNARAMSRLRSNCERAKRALSFTTLVHVEVDSLYEGIDFSSGLTRAKFESLCQRKFLMTIKSLESILKDAEISPEDIDEVVLSGGSSRIPKIQRMVSSFFSGKALNTSIHFDEAVAGGAAIQAAYLSGSFEADITAIVVVDVTPLSLGIQVLGIAMEKVIERNSTLPVTITKDFTTTVDFQKEIKVSVYEGESISTRHNLLLGEFLVKGISSAPRGVPKIQITFTIDFDGILTVTACDKETQSTNTLITTGHRNRLSRDHIHKMIEDAKVLDTQDERMRIQYHSLLDFEAQSEIHTKKQPSYIGYAKAQVKGFVHGLLAWIDEH</sequence>
<dbReference type="EMBL" id="QTSX02007151">
    <property type="protein sequence ID" value="KAJ9050503.1"/>
    <property type="molecule type" value="Genomic_DNA"/>
</dbReference>
<protein>
    <submittedName>
        <fullName evidence="1">Hsp70 chaperone</fullName>
    </submittedName>
</protein>
<accession>A0ACC2RK74</accession>
<organism evidence="1 2">
    <name type="scientific">Entomophthora muscae</name>
    <dbReference type="NCBI Taxonomy" id="34485"/>
    <lineage>
        <taxon>Eukaryota</taxon>
        <taxon>Fungi</taxon>
        <taxon>Fungi incertae sedis</taxon>
        <taxon>Zoopagomycota</taxon>
        <taxon>Entomophthoromycotina</taxon>
        <taxon>Entomophthoromycetes</taxon>
        <taxon>Entomophthorales</taxon>
        <taxon>Entomophthoraceae</taxon>
        <taxon>Entomophthora</taxon>
    </lineage>
</organism>